<dbReference type="KEGG" id="ssl:SS1G_02064"/>
<dbReference type="InParanoid" id="A7E9T4"/>
<dbReference type="AlphaFoldDB" id="A7E9T4"/>
<feature type="region of interest" description="Disordered" evidence="1">
    <location>
        <begin position="1"/>
        <end position="59"/>
    </location>
</feature>
<sequence length="59" mass="6655">MALLNQDVRRSLAPMLPKRGRQKCKERVPARASREPEQKGIRASGVNKTPKPALSRDEM</sequence>
<dbReference type="GeneID" id="5493510"/>
<gene>
    <name evidence="2" type="ORF">SS1G_02064</name>
</gene>
<dbReference type="EMBL" id="CH476622">
    <property type="protein sequence ID" value="EDN97136.1"/>
    <property type="molecule type" value="Genomic_DNA"/>
</dbReference>
<name>A7E9T4_SCLS1</name>
<feature type="compositionally biased region" description="Basic and acidic residues" evidence="1">
    <location>
        <begin position="23"/>
        <end position="40"/>
    </location>
</feature>
<reference evidence="3" key="1">
    <citation type="journal article" date="2011" name="PLoS Genet.">
        <title>Genomic analysis of the necrotrophic fungal pathogens Sclerotinia sclerotiorum and Botrytis cinerea.</title>
        <authorList>
            <person name="Amselem J."/>
            <person name="Cuomo C.A."/>
            <person name="van Kan J.A."/>
            <person name="Viaud M."/>
            <person name="Benito E.P."/>
            <person name="Couloux A."/>
            <person name="Coutinho P.M."/>
            <person name="de Vries R.P."/>
            <person name="Dyer P.S."/>
            <person name="Fillinger S."/>
            <person name="Fournier E."/>
            <person name="Gout L."/>
            <person name="Hahn M."/>
            <person name="Kohn L."/>
            <person name="Lapalu N."/>
            <person name="Plummer K.M."/>
            <person name="Pradier J.M."/>
            <person name="Quevillon E."/>
            <person name="Sharon A."/>
            <person name="Simon A."/>
            <person name="ten Have A."/>
            <person name="Tudzynski B."/>
            <person name="Tudzynski P."/>
            <person name="Wincker P."/>
            <person name="Andrew M."/>
            <person name="Anthouard V."/>
            <person name="Beever R.E."/>
            <person name="Beffa R."/>
            <person name="Benoit I."/>
            <person name="Bouzid O."/>
            <person name="Brault B."/>
            <person name="Chen Z."/>
            <person name="Choquer M."/>
            <person name="Collemare J."/>
            <person name="Cotton P."/>
            <person name="Danchin E.G."/>
            <person name="Da Silva C."/>
            <person name="Gautier A."/>
            <person name="Giraud C."/>
            <person name="Giraud T."/>
            <person name="Gonzalez C."/>
            <person name="Grossetete S."/>
            <person name="Guldener U."/>
            <person name="Henrissat B."/>
            <person name="Howlett B.J."/>
            <person name="Kodira C."/>
            <person name="Kretschmer M."/>
            <person name="Lappartient A."/>
            <person name="Leroch M."/>
            <person name="Levis C."/>
            <person name="Mauceli E."/>
            <person name="Neuveglise C."/>
            <person name="Oeser B."/>
            <person name="Pearson M."/>
            <person name="Poulain J."/>
            <person name="Poussereau N."/>
            <person name="Quesneville H."/>
            <person name="Rascle C."/>
            <person name="Schumacher J."/>
            <person name="Segurens B."/>
            <person name="Sexton A."/>
            <person name="Silva E."/>
            <person name="Sirven C."/>
            <person name="Soanes D.M."/>
            <person name="Talbot N.J."/>
            <person name="Templeton M."/>
            <person name="Yandava C."/>
            <person name="Yarden O."/>
            <person name="Zeng Q."/>
            <person name="Rollins J.A."/>
            <person name="Lebrun M.H."/>
            <person name="Dickman M."/>
        </authorList>
    </citation>
    <scope>NUCLEOTIDE SEQUENCE [LARGE SCALE GENOMIC DNA]</scope>
    <source>
        <strain evidence="3">ATCC 18683 / 1980 / Ss-1</strain>
    </source>
</reference>
<protein>
    <submittedName>
        <fullName evidence="2">Uncharacterized protein</fullName>
    </submittedName>
</protein>
<dbReference type="RefSeq" id="XP_001597868.1">
    <property type="nucleotide sequence ID" value="XM_001597818.1"/>
</dbReference>
<evidence type="ECO:0000256" key="1">
    <source>
        <dbReference type="SAM" id="MobiDB-lite"/>
    </source>
</evidence>
<organism evidence="2 3">
    <name type="scientific">Sclerotinia sclerotiorum (strain ATCC 18683 / 1980 / Ss-1)</name>
    <name type="common">White mold</name>
    <name type="synonym">Whetzelinia sclerotiorum</name>
    <dbReference type="NCBI Taxonomy" id="665079"/>
    <lineage>
        <taxon>Eukaryota</taxon>
        <taxon>Fungi</taxon>
        <taxon>Dikarya</taxon>
        <taxon>Ascomycota</taxon>
        <taxon>Pezizomycotina</taxon>
        <taxon>Leotiomycetes</taxon>
        <taxon>Helotiales</taxon>
        <taxon>Sclerotiniaceae</taxon>
        <taxon>Sclerotinia</taxon>
    </lineage>
</organism>
<accession>A7E9T4</accession>
<evidence type="ECO:0000313" key="2">
    <source>
        <dbReference type="EMBL" id="EDN97136.1"/>
    </source>
</evidence>
<dbReference type="HOGENOM" id="CLU_2962255_0_0_1"/>
<keyword evidence="3" id="KW-1185">Reference proteome</keyword>
<evidence type="ECO:0000313" key="3">
    <source>
        <dbReference type="Proteomes" id="UP000001312"/>
    </source>
</evidence>
<proteinExistence type="predicted"/>
<dbReference type="Proteomes" id="UP000001312">
    <property type="component" value="Unassembled WGS sequence"/>
</dbReference>